<keyword evidence="7" id="KW-1185">Reference proteome</keyword>
<feature type="DNA-binding region" description="H-T-H motif" evidence="4">
    <location>
        <begin position="37"/>
        <end position="56"/>
    </location>
</feature>
<dbReference type="HOGENOM" id="CLU_069356_12_2_9"/>
<dbReference type="STRING" id="696281.Desru_3298"/>
<dbReference type="GO" id="GO:0003700">
    <property type="term" value="F:DNA-binding transcription factor activity"/>
    <property type="evidence" value="ECO:0007669"/>
    <property type="project" value="TreeGrafter"/>
</dbReference>
<dbReference type="KEGG" id="dru:Desru_3298"/>
<dbReference type="InterPro" id="IPR050109">
    <property type="entry name" value="HTH-type_TetR-like_transc_reg"/>
</dbReference>
<dbReference type="SUPFAM" id="SSF46689">
    <property type="entry name" value="Homeodomain-like"/>
    <property type="match status" value="1"/>
</dbReference>
<dbReference type="PROSITE" id="PS50977">
    <property type="entry name" value="HTH_TETR_2"/>
    <property type="match status" value="1"/>
</dbReference>
<feature type="domain" description="HTH tetR-type" evidence="5">
    <location>
        <begin position="14"/>
        <end position="74"/>
    </location>
</feature>
<dbReference type="InterPro" id="IPR001647">
    <property type="entry name" value="HTH_TetR"/>
</dbReference>
<evidence type="ECO:0000256" key="4">
    <source>
        <dbReference type="PROSITE-ProRule" id="PRU00335"/>
    </source>
</evidence>
<accession>F6DK87</accession>
<dbReference type="EMBL" id="CP002780">
    <property type="protein sequence ID" value="AEG61504.1"/>
    <property type="molecule type" value="Genomic_DNA"/>
</dbReference>
<dbReference type="GO" id="GO:0000976">
    <property type="term" value="F:transcription cis-regulatory region binding"/>
    <property type="evidence" value="ECO:0007669"/>
    <property type="project" value="TreeGrafter"/>
</dbReference>
<dbReference type="eggNOG" id="COG1309">
    <property type="taxonomic scope" value="Bacteria"/>
</dbReference>
<proteinExistence type="predicted"/>
<sequence>MKPIIGNRTERKKEETRKRIIAVAMELFIKQGFEQTTVEQIAEEADLAKGTIYNHFPVKEAILCEYVQRRIKEQGPLALNELKQLPDTRSRLIAALHKTLEWMQVQLNNDIYEKYFIYRMQTIVQSIEDKRRRSGVSHILEQIVELGKETGEIRQDVPTKVLAGYLETISSFTAIGWVTRPECFSIYEAIDMNVDIFLSGARKEDNQK</sequence>
<evidence type="ECO:0000259" key="5">
    <source>
        <dbReference type="PROSITE" id="PS50977"/>
    </source>
</evidence>
<dbReference type="OrthoDB" id="268339at2"/>
<evidence type="ECO:0000313" key="7">
    <source>
        <dbReference type="Proteomes" id="UP000009234"/>
    </source>
</evidence>
<dbReference type="AlphaFoldDB" id="F6DK87"/>
<reference evidence="6 7" key="2">
    <citation type="journal article" date="2012" name="Stand. Genomic Sci.">
        <title>Complete genome sequence of the sulfate-reducing firmicute Desulfotomaculum ruminis type strain (DL(T)).</title>
        <authorList>
            <person name="Spring S."/>
            <person name="Visser M."/>
            <person name="Lu M."/>
            <person name="Copeland A."/>
            <person name="Lapidus A."/>
            <person name="Lucas S."/>
            <person name="Cheng J.F."/>
            <person name="Han C."/>
            <person name="Tapia R."/>
            <person name="Goodwin L.A."/>
            <person name="Pitluck S."/>
            <person name="Ivanova N."/>
            <person name="Land M."/>
            <person name="Hauser L."/>
            <person name="Larimer F."/>
            <person name="Rohde M."/>
            <person name="Goker M."/>
            <person name="Detter J.C."/>
            <person name="Kyrpides N.C."/>
            <person name="Woyke T."/>
            <person name="Schaap P.J."/>
            <person name="Plugge C.M."/>
            <person name="Muyzer G."/>
            <person name="Kuever J."/>
            <person name="Pereira I.A."/>
            <person name="Parshina S.N."/>
            <person name="Bernier-Latmani R."/>
            <person name="Stams A.J."/>
            <person name="Klenk H.P."/>
        </authorList>
    </citation>
    <scope>NUCLEOTIDE SEQUENCE [LARGE SCALE GENOMIC DNA]</scope>
    <source>
        <strain evidence="7">ATCC 23193 / DSM 2154 / NCIB 8452 / DL</strain>
    </source>
</reference>
<dbReference type="Pfam" id="PF00440">
    <property type="entry name" value="TetR_N"/>
    <property type="match status" value="1"/>
</dbReference>
<evidence type="ECO:0000313" key="6">
    <source>
        <dbReference type="EMBL" id="AEG61504.1"/>
    </source>
</evidence>
<dbReference type="Proteomes" id="UP000009234">
    <property type="component" value="Chromosome"/>
</dbReference>
<evidence type="ECO:0000256" key="1">
    <source>
        <dbReference type="ARBA" id="ARBA00023015"/>
    </source>
</evidence>
<dbReference type="InterPro" id="IPR009057">
    <property type="entry name" value="Homeodomain-like_sf"/>
</dbReference>
<organism evidence="6 7">
    <name type="scientific">Desulforamulus ruminis (strain ATCC 23193 / DSM 2154 / NCIMB 8452 / DL)</name>
    <name type="common">Desulfotomaculum ruminis</name>
    <dbReference type="NCBI Taxonomy" id="696281"/>
    <lineage>
        <taxon>Bacteria</taxon>
        <taxon>Bacillati</taxon>
        <taxon>Bacillota</taxon>
        <taxon>Clostridia</taxon>
        <taxon>Eubacteriales</taxon>
        <taxon>Peptococcaceae</taxon>
        <taxon>Desulforamulus</taxon>
    </lineage>
</organism>
<dbReference type="PRINTS" id="PR00455">
    <property type="entry name" value="HTHTETR"/>
</dbReference>
<evidence type="ECO:0000256" key="3">
    <source>
        <dbReference type="ARBA" id="ARBA00023163"/>
    </source>
</evidence>
<keyword evidence="3" id="KW-0804">Transcription</keyword>
<dbReference type="SUPFAM" id="SSF48498">
    <property type="entry name" value="Tetracyclin repressor-like, C-terminal domain"/>
    <property type="match status" value="1"/>
</dbReference>
<protein>
    <submittedName>
        <fullName evidence="6">Regulatory protein TetR</fullName>
    </submittedName>
</protein>
<evidence type="ECO:0000256" key="2">
    <source>
        <dbReference type="ARBA" id="ARBA00023125"/>
    </source>
</evidence>
<gene>
    <name evidence="6" type="ordered locus">Desru_3298</name>
</gene>
<keyword evidence="1" id="KW-0805">Transcription regulation</keyword>
<dbReference type="RefSeq" id="WP_013843250.1">
    <property type="nucleotide sequence ID" value="NC_015589.1"/>
</dbReference>
<dbReference type="PANTHER" id="PTHR30055">
    <property type="entry name" value="HTH-TYPE TRANSCRIPTIONAL REGULATOR RUTR"/>
    <property type="match status" value="1"/>
</dbReference>
<dbReference type="PANTHER" id="PTHR30055:SF234">
    <property type="entry name" value="HTH-TYPE TRANSCRIPTIONAL REGULATOR BETI"/>
    <property type="match status" value="1"/>
</dbReference>
<reference evidence="7" key="1">
    <citation type="submission" date="2011-05" db="EMBL/GenBank/DDBJ databases">
        <title>Complete sequence of Desulfotomaculum ruminis DSM 2154.</title>
        <authorList>
            <person name="Lucas S."/>
            <person name="Copeland A."/>
            <person name="Lapidus A."/>
            <person name="Cheng J.-F."/>
            <person name="Goodwin L."/>
            <person name="Pitluck S."/>
            <person name="Lu M."/>
            <person name="Detter J.C."/>
            <person name="Han C."/>
            <person name="Tapia R."/>
            <person name="Land M."/>
            <person name="Hauser L."/>
            <person name="Kyrpides N."/>
            <person name="Ivanova N."/>
            <person name="Mikhailova N."/>
            <person name="Pagani I."/>
            <person name="Stams A.J.M."/>
            <person name="Plugge C.M."/>
            <person name="Muyzer G."/>
            <person name="Kuever J."/>
            <person name="Parshina S.N."/>
            <person name="Ivanova A.E."/>
            <person name="Nazina T.N."/>
            <person name="Brambilla E."/>
            <person name="Spring S."/>
            <person name="Klenk H.-P."/>
            <person name="Woyke T."/>
        </authorList>
    </citation>
    <scope>NUCLEOTIDE SEQUENCE [LARGE SCALE GENOMIC DNA]</scope>
    <source>
        <strain evidence="7">ATCC 23193 / DSM 2154 / NCIB 8452 / DL</strain>
    </source>
</reference>
<dbReference type="InterPro" id="IPR036271">
    <property type="entry name" value="Tet_transcr_reg_TetR-rel_C_sf"/>
</dbReference>
<name>F6DK87_DESRL</name>
<keyword evidence="2 4" id="KW-0238">DNA-binding</keyword>
<dbReference type="Gene3D" id="1.10.357.10">
    <property type="entry name" value="Tetracycline Repressor, domain 2"/>
    <property type="match status" value="1"/>
</dbReference>